<evidence type="ECO:0000256" key="10">
    <source>
        <dbReference type="PIRSR" id="PIRSR006246-1"/>
    </source>
</evidence>
<evidence type="ECO:0000256" key="11">
    <source>
        <dbReference type="PIRSR" id="PIRSR006246-2"/>
    </source>
</evidence>
<evidence type="ECO:0000256" key="9">
    <source>
        <dbReference type="HAMAP-Rule" id="MF_00446"/>
    </source>
</evidence>
<dbReference type="UniPathway" id="UPA00028">
    <property type="reaction ID" value="UER00002"/>
</dbReference>
<evidence type="ECO:0000256" key="2">
    <source>
        <dbReference type="ARBA" id="ARBA00022655"/>
    </source>
</evidence>
<evidence type="ECO:0000256" key="5">
    <source>
        <dbReference type="ARBA" id="ARBA00023145"/>
    </source>
</evidence>
<keyword evidence="8 9" id="KW-0670">Pyruvate</keyword>
<sequence length="118" mass="13213">MQRIMKKSKIHTATITGLELYYEGSVTIDRDLMDLADMLPGEQVQIVNLNNGQRFVTYTISGERGSGAIELNGPAARLAARGDRIIIISYGNYDDEEARKLEPIVVFVDENNRPVQKD</sequence>
<organism evidence="14 15">
    <name type="scientific">Pontiella desulfatans</name>
    <dbReference type="NCBI Taxonomy" id="2750659"/>
    <lineage>
        <taxon>Bacteria</taxon>
        <taxon>Pseudomonadati</taxon>
        <taxon>Kiritimatiellota</taxon>
        <taxon>Kiritimatiellia</taxon>
        <taxon>Kiritimatiellales</taxon>
        <taxon>Pontiellaceae</taxon>
        <taxon>Pontiella</taxon>
    </lineage>
</organism>
<dbReference type="GO" id="GO:0015940">
    <property type="term" value="P:pantothenate biosynthetic process"/>
    <property type="evidence" value="ECO:0007669"/>
    <property type="project" value="UniProtKB-UniRule"/>
</dbReference>
<dbReference type="SUPFAM" id="SSF50692">
    <property type="entry name" value="ADC-like"/>
    <property type="match status" value="1"/>
</dbReference>
<keyword evidence="15" id="KW-1185">Reference proteome</keyword>
<comment type="subcellular location">
    <subcellularLocation>
        <location evidence="9">Cytoplasm</location>
    </subcellularLocation>
</comment>
<dbReference type="AlphaFoldDB" id="A0A6C2TWS3"/>
<comment type="similarity">
    <text evidence="9">Belongs to the PanD family.</text>
</comment>
<evidence type="ECO:0000313" key="14">
    <source>
        <dbReference type="EMBL" id="VGO12059.1"/>
    </source>
</evidence>
<accession>A0A6C2TWS3</accession>
<gene>
    <name evidence="9 14" type="primary">panD</name>
    <name evidence="14" type="ORF">PDESU_00609</name>
</gene>
<dbReference type="InterPro" id="IPR009010">
    <property type="entry name" value="Asp_de-COase-like_dom_sf"/>
</dbReference>
<feature type="binding site" evidence="9 11">
    <location>
        <begin position="73"/>
        <end position="75"/>
    </location>
    <ligand>
        <name>substrate</name>
    </ligand>
</feature>
<dbReference type="EMBL" id="CAAHFG010000001">
    <property type="protein sequence ID" value="VGO12059.1"/>
    <property type="molecule type" value="Genomic_DNA"/>
</dbReference>
<comment type="catalytic activity">
    <reaction evidence="9">
        <text>L-aspartate + H(+) = beta-alanine + CO2</text>
        <dbReference type="Rhea" id="RHEA:19497"/>
        <dbReference type="ChEBI" id="CHEBI:15378"/>
        <dbReference type="ChEBI" id="CHEBI:16526"/>
        <dbReference type="ChEBI" id="CHEBI:29991"/>
        <dbReference type="ChEBI" id="CHEBI:57966"/>
        <dbReference type="EC" id="4.1.1.11"/>
    </reaction>
</comment>
<evidence type="ECO:0000256" key="12">
    <source>
        <dbReference type="PIRSR" id="PIRSR006246-3"/>
    </source>
</evidence>
<evidence type="ECO:0000256" key="7">
    <source>
        <dbReference type="ARBA" id="ARBA00023270"/>
    </source>
</evidence>
<dbReference type="Gene3D" id="2.40.40.20">
    <property type="match status" value="1"/>
</dbReference>
<feature type="modified residue" description="Pyruvic acid (Ser)" evidence="9 12">
    <location>
        <position position="25"/>
    </location>
</feature>
<dbReference type="Pfam" id="PF02261">
    <property type="entry name" value="Asp_decarbox"/>
    <property type="match status" value="1"/>
</dbReference>
<keyword evidence="6 9" id="KW-0456">Lyase</keyword>
<name>A0A6C2TWS3_PONDE</name>
<feature type="active site" description="Schiff-base intermediate with substrate; via pyruvic acid" evidence="9 10">
    <location>
        <position position="25"/>
    </location>
</feature>
<comment type="subunit">
    <text evidence="9">Heterooctamer of four alpha and four beta subunits.</text>
</comment>
<feature type="chain" id="PRO_5025740705" description="Aspartate 1-decarboxylase alpha chain" evidence="9 13">
    <location>
        <begin position="25"/>
        <end position="118"/>
    </location>
</feature>
<dbReference type="GO" id="GO:0005829">
    <property type="term" value="C:cytosol"/>
    <property type="evidence" value="ECO:0007669"/>
    <property type="project" value="TreeGrafter"/>
</dbReference>
<evidence type="ECO:0000256" key="6">
    <source>
        <dbReference type="ARBA" id="ARBA00023239"/>
    </source>
</evidence>
<dbReference type="InterPro" id="IPR003190">
    <property type="entry name" value="Asp_decarbox"/>
</dbReference>
<keyword evidence="1 9" id="KW-0963">Cytoplasm</keyword>
<comment type="cofactor">
    <cofactor evidence="9 10">
        <name>pyruvate</name>
        <dbReference type="ChEBI" id="CHEBI:15361"/>
    </cofactor>
    <text evidence="9 10">Binds 1 pyruvoyl group covalently per subunit.</text>
</comment>
<evidence type="ECO:0000256" key="8">
    <source>
        <dbReference type="ARBA" id="ARBA00023317"/>
    </source>
</evidence>
<evidence type="ECO:0000256" key="4">
    <source>
        <dbReference type="ARBA" id="ARBA00022813"/>
    </source>
</evidence>
<keyword evidence="4 9" id="KW-0068">Autocatalytic cleavage</keyword>
<dbReference type="PANTHER" id="PTHR21012:SF0">
    <property type="entry name" value="ASPARTATE 1-DECARBOXYLASE"/>
    <property type="match status" value="1"/>
</dbReference>
<proteinExistence type="inferred from homology"/>
<evidence type="ECO:0000256" key="13">
    <source>
        <dbReference type="PIRSR" id="PIRSR006246-5"/>
    </source>
</evidence>
<keyword evidence="5 9" id="KW-0865">Zymogen</keyword>
<dbReference type="HAMAP" id="MF_00446">
    <property type="entry name" value="PanD"/>
    <property type="match status" value="1"/>
</dbReference>
<dbReference type="GO" id="GO:0006523">
    <property type="term" value="P:alanine biosynthetic process"/>
    <property type="evidence" value="ECO:0007669"/>
    <property type="project" value="InterPro"/>
</dbReference>
<dbReference type="PANTHER" id="PTHR21012">
    <property type="entry name" value="ASPARTATE 1-DECARBOXYLASE"/>
    <property type="match status" value="1"/>
</dbReference>
<comment type="function">
    <text evidence="9">Catalyzes the pyruvoyl-dependent decarboxylation of aspartate to produce beta-alanine.</text>
</comment>
<feature type="binding site" evidence="9 11">
    <location>
        <position position="57"/>
    </location>
    <ligand>
        <name>substrate</name>
    </ligand>
</feature>
<dbReference type="RefSeq" id="WP_136077759.1">
    <property type="nucleotide sequence ID" value="NZ_CAAHFG010000001.1"/>
</dbReference>
<feature type="active site" description="Proton donor" evidence="9 10">
    <location>
        <position position="58"/>
    </location>
</feature>
<protein>
    <recommendedName>
        <fullName evidence="9">Aspartate 1-decarboxylase</fullName>
        <ecNumber evidence="9">4.1.1.11</ecNumber>
    </recommendedName>
    <alternativeName>
        <fullName evidence="9">Aspartate alpha-decarboxylase</fullName>
    </alternativeName>
    <component>
        <recommendedName>
            <fullName evidence="9">Aspartate 1-decarboxylase beta chain</fullName>
        </recommendedName>
    </component>
    <component>
        <recommendedName>
            <fullName evidence="9">Aspartate 1-decarboxylase alpha chain</fullName>
        </recommendedName>
    </component>
</protein>
<dbReference type="CDD" id="cd06919">
    <property type="entry name" value="Asp_decarbox"/>
    <property type="match status" value="1"/>
</dbReference>
<evidence type="ECO:0000256" key="3">
    <source>
        <dbReference type="ARBA" id="ARBA00022793"/>
    </source>
</evidence>
<comment type="pathway">
    <text evidence="9">Cofactor biosynthesis; (R)-pantothenate biosynthesis; beta-alanine from L-aspartate: step 1/1.</text>
</comment>
<feature type="chain" id="PRO_5025740704" description="Aspartate 1-decarboxylase beta chain" evidence="9 13">
    <location>
        <begin position="1"/>
        <end position="24"/>
    </location>
</feature>
<dbReference type="PIRSF" id="PIRSF006246">
    <property type="entry name" value="Asp_decarbox"/>
    <property type="match status" value="1"/>
</dbReference>
<dbReference type="EC" id="4.1.1.11" evidence="9"/>
<dbReference type="Proteomes" id="UP000366872">
    <property type="component" value="Unassembled WGS sequence"/>
</dbReference>
<keyword evidence="2 9" id="KW-0566">Pantothenate biosynthesis</keyword>
<evidence type="ECO:0000256" key="1">
    <source>
        <dbReference type="ARBA" id="ARBA00022490"/>
    </source>
</evidence>
<keyword evidence="7 9" id="KW-0704">Schiff base</keyword>
<evidence type="ECO:0000313" key="15">
    <source>
        <dbReference type="Proteomes" id="UP000366872"/>
    </source>
</evidence>
<dbReference type="NCBIfam" id="TIGR00223">
    <property type="entry name" value="panD"/>
    <property type="match status" value="1"/>
</dbReference>
<dbReference type="GO" id="GO:0004068">
    <property type="term" value="F:aspartate 1-decarboxylase activity"/>
    <property type="evidence" value="ECO:0007669"/>
    <property type="project" value="UniProtKB-UniRule"/>
</dbReference>
<keyword evidence="3 9" id="KW-0210">Decarboxylase</keyword>
<reference evidence="14 15" key="1">
    <citation type="submission" date="2019-04" db="EMBL/GenBank/DDBJ databases">
        <authorList>
            <person name="Van Vliet M D."/>
        </authorList>
    </citation>
    <scope>NUCLEOTIDE SEQUENCE [LARGE SCALE GENOMIC DNA]</scope>
    <source>
        <strain evidence="14 15">F1</strain>
    </source>
</reference>
<comment type="PTM">
    <text evidence="9 12">Is synthesized initially as an inactive proenzyme, which is activated by self-cleavage at a specific serine bond to produce a beta-subunit with a hydroxyl group at its C-terminus and an alpha-subunit with a pyruvoyl group at its N-terminus.</text>
</comment>